<protein>
    <submittedName>
        <fullName evidence="2">Uncharacterized protein</fullName>
    </submittedName>
</protein>
<evidence type="ECO:0000313" key="3">
    <source>
        <dbReference type="Proteomes" id="UP000248198"/>
    </source>
</evidence>
<proteinExistence type="predicted"/>
<accession>A0A318UFA5</accession>
<feature type="compositionally biased region" description="Pro residues" evidence="1">
    <location>
        <begin position="25"/>
        <end position="58"/>
    </location>
</feature>
<keyword evidence="3" id="KW-1185">Reference proteome</keyword>
<sequence>MGTSSPSSGASGSNPLIPSWIPDLAPGPAPTPPDQEQPTPPEQDTPNPDNGPEPPTPPADDNVPTNSPPPNTNRFRQPKVDFNNFVRSGGNNQQAFKDAVRGYSKSASGNTRVMARRMQPSVIRVVDFYNAINKVKNEGLDASLQTFNLTSYQGRSALEILSALSDEIFRDHANAFDNTQDDAITKLAYANTVTRICDIENLDLNTLTNEQVEVMLAIFIEETIAQRVICDLGNKMTALESDITVLLEVENNAYQIISGLVRNTIMPEIVATQLGDKADLNKQIENIYRSAFDTLGGINN</sequence>
<feature type="compositionally biased region" description="Low complexity" evidence="1">
    <location>
        <begin position="1"/>
        <end position="13"/>
    </location>
</feature>
<reference evidence="2 3" key="1">
    <citation type="submission" date="2018-06" db="EMBL/GenBank/DDBJ databases">
        <title>Genomic Encyclopedia of Archaeal and Bacterial Type Strains, Phase II (KMG-II): from individual species to whole genera.</title>
        <authorList>
            <person name="Goeker M."/>
        </authorList>
    </citation>
    <scope>NUCLEOTIDE SEQUENCE [LARGE SCALE GENOMIC DNA]</scope>
    <source>
        <strain evidence="2 3">DSM 27372</strain>
    </source>
</reference>
<feature type="region of interest" description="Disordered" evidence="1">
    <location>
        <begin position="1"/>
        <end position="77"/>
    </location>
</feature>
<gene>
    <name evidence="2" type="ORF">B0O44_10810</name>
</gene>
<organism evidence="2 3">
    <name type="scientific">Pedobacter nutrimenti</name>
    <dbReference type="NCBI Taxonomy" id="1241337"/>
    <lineage>
        <taxon>Bacteria</taxon>
        <taxon>Pseudomonadati</taxon>
        <taxon>Bacteroidota</taxon>
        <taxon>Sphingobacteriia</taxon>
        <taxon>Sphingobacteriales</taxon>
        <taxon>Sphingobacteriaceae</taxon>
        <taxon>Pedobacter</taxon>
    </lineage>
</organism>
<name>A0A318UFA5_9SPHI</name>
<dbReference type="RefSeq" id="WP_110833815.1">
    <property type="nucleotide sequence ID" value="NZ_QKLU01000008.1"/>
</dbReference>
<dbReference type="Proteomes" id="UP000248198">
    <property type="component" value="Unassembled WGS sequence"/>
</dbReference>
<comment type="caution">
    <text evidence="2">The sequence shown here is derived from an EMBL/GenBank/DDBJ whole genome shotgun (WGS) entry which is preliminary data.</text>
</comment>
<evidence type="ECO:0000256" key="1">
    <source>
        <dbReference type="SAM" id="MobiDB-lite"/>
    </source>
</evidence>
<dbReference type="InterPro" id="IPR049675">
    <property type="entry name" value="QatB"/>
</dbReference>
<dbReference type="NCBIfam" id="NF041924">
    <property type="entry name" value="QatB"/>
    <property type="match status" value="1"/>
</dbReference>
<dbReference type="EMBL" id="QKLU01000008">
    <property type="protein sequence ID" value="PYF70584.1"/>
    <property type="molecule type" value="Genomic_DNA"/>
</dbReference>
<evidence type="ECO:0000313" key="2">
    <source>
        <dbReference type="EMBL" id="PYF70584.1"/>
    </source>
</evidence>
<dbReference type="OrthoDB" id="1430738at2"/>
<dbReference type="AlphaFoldDB" id="A0A318UFA5"/>